<evidence type="ECO:0000313" key="3">
    <source>
        <dbReference type="EMBL" id="KAH9517985.1"/>
    </source>
</evidence>
<evidence type="ECO:0000313" key="4">
    <source>
        <dbReference type="Proteomes" id="UP000790347"/>
    </source>
</evidence>
<keyword evidence="2" id="KW-1133">Transmembrane helix</keyword>
<reference evidence="3" key="2">
    <citation type="journal article" date="2022" name="Res Sq">
        <title>Comparative Genomics Reveals Insights into the Divergent Evolution of Astigmatic Mites and Household Pest Adaptations.</title>
        <authorList>
            <person name="Xiong Q."/>
            <person name="Wan A.T.-Y."/>
            <person name="Liu X.-Y."/>
            <person name="Fung C.S.-H."/>
            <person name="Xiao X."/>
            <person name="Malainual N."/>
            <person name="Hou J."/>
            <person name="Wang L."/>
            <person name="Wang M."/>
            <person name="Yang K."/>
            <person name="Cui Y."/>
            <person name="Leung E."/>
            <person name="Nong W."/>
            <person name="Shin S.-K."/>
            <person name="Au S."/>
            <person name="Jeong K.Y."/>
            <person name="Chew F.T."/>
            <person name="Hui J."/>
            <person name="Leung T.F."/>
            <person name="Tungtrongchitr A."/>
            <person name="Zhong N."/>
            <person name="Liu Z."/>
            <person name="Tsui S."/>
        </authorList>
    </citation>
    <scope>NUCLEOTIDE SEQUENCE</scope>
    <source>
        <strain evidence="3">Derf</strain>
        <tissue evidence="3">Whole organism</tissue>
    </source>
</reference>
<reference evidence="3" key="1">
    <citation type="submission" date="2013-05" db="EMBL/GenBank/DDBJ databases">
        <authorList>
            <person name="Yim A.K.Y."/>
            <person name="Chan T.F."/>
            <person name="Ji K.M."/>
            <person name="Liu X.Y."/>
            <person name="Zhou J.W."/>
            <person name="Li R.Q."/>
            <person name="Yang K.Y."/>
            <person name="Li J."/>
            <person name="Li M."/>
            <person name="Law P.T.W."/>
            <person name="Wu Y.L."/>
            <person name="Cai Z.L."/>
            <person name="Qin H."/>
            <person name="Bao Y."/>
            <person name="Leung R.K.K."/>
            <person name="Ng P.K.S."/>
            <person name="Zou J."/>
            <person name="Zhong X.J."/>
            <person name="Ran P.X."/>
            <person name="Zhong N.S."/>
            <person name="Liu Z.G."/>
            <person name="Tsui S.K.W."/>
        </authorList>
    </citation>
    <scope>NUCLEOTIDE SEQUENCE</scope>
    <source>
        <strain evidence="3">Derf</strain>
        <tissue evidence="3">Whole organism</tissue>
    </source>
</reference>
<keyword evidence="2" id="KW-0472">Membrane</keyword>
<organism evidence="3 4">
    <name type="scientific">Dermatophagoides farinae</name>
    <name type="common">American house dust mite</name>
    <dbReference type="NCBI Taxonomy" id="6954"/>
    <lineage>
        <taxon>Eukaryota</taxon>
        <taxon>Metazoa</taxon>
        <taxon>Ecdysozoa</taxon>
        <taxon>Arthropoda</taxon>
        <taxon>Chelicerata</taxon>
        <taxon>Arachnida</taxon>
        <taxon>Acari</taxon>
        <taxon>Acariformes</taxon>
        <taxon>Sarcoptiformes</taxon>
        <taxon>Astigmata</taxon>
        <taxon>Psoroptidia</taxon>
        <taxon>Analgoidea</taxon>
        <taxon>Pyroglyphidae</taxon>
        <taxon>Dermatophagoidinae</taxon>
        <taxon>Dermatophagoides</taxon>
    </lineage>
</organism>
<protein>
    <submittedName>
        <fullName evidence="3">Uncharacterized protein</fullName>
    </submittedName>
</protein>
<evidence type="ECO:0000256" key="2">
    <source>
        <dbReference type="SAM" id="Phobius"/>
    </source>
</evidence>
<comment type="caution">
    <text evidence="3">The sequence shown here is derived from an EMBL/GenBank/DDBJ whole genome shotgun (WGS) entry which is preliminary data.</text>
</comment>
<keyword evidence="4" id="KW-1185">Reference proteome</keyword>
<gene>
    <name evidence="3" type="ORF">DERF_008591</name>
</gene>
<proteinExistence type="predicted"/>
<dbReference type="AlphaFoldDB" id="A0A922I617"/>
<dbReference type="EMBL" id="ASGP02000003">
    <property type="protein sequence ID" value="KAH9517985.1"/>
    <property type="molecule type" value="Genomic_DNA"/>
</dbReference>
<dbReference type="Proteomes" id="UP000790347">
    <property type="component" value="Unassembled WGS sequence"/>
</dbReference>
<name>A0A922I617_DERFA</name>
<sequence length="142" mass="15900">MSTQRQQRSSSSSSFDEHHHHYNCSSKLSNDYPHMKMAKMKCIKNQSSTNINDNQNHIITNRYNRYTTIDTVNNNLSSSSSSSNYLMSITIQCYLTIMALIFITSSSFITIVDARRSAAEAAKNCHCKKNCKLKNSGSGGGD</sequence>
<feature type="transmembrane region" description="Helical" evidence="2">
    <location>
        <begin position="85"/>
        <end position="109"/>
    </location>
</feature>
<feature type="compositionally biased region" description="Low complexity" evidence="1">
    <location>
        <begin position="1"/>
        <end position="14"/>
    </location>
</feature>
<keyword evidence="2" id="KW-0812">Transmembrane</keyword>
<feature type="non-terminal residue" evidence="3">
    <location>
        <position position="142"/>
    </location>
</feature>
<accession>A0A922I617</accession>
<evidence type="ECO:0000256" key="1">
    <source>
        <dbReference type="SAM" id="MobiDB-lite"/>
    </source>
</evidence>
<feature type="region of interest" description="Disordered" evidence="1">
    <location>
        <begin position="1"/>
        <end position="23"/>
    </location>
</feature>